<dbReference type="STRING" id="1628148.BI198_09400"/>
<comment type="caution">
    <text evidence="1">The sequence shown here is derived from an EMBL/GenBank/DDBJ whole genome shotgun (WGS) entry which is preliminary data.</text>
</comment>
<gene>
    <name evidence="1" type="ORF">BI198_09400</name>
</gene>
<keyword evidence="2" id="KW-1185">Reference proteome</keyword>
<reference evidence="2" key="1">
    <citation type="submission" date="2016-09" db="EMBL/GenBank/DDBJ databases">
        <authorList>
            <person name="Wan X."/>
            <person name="Hou S."/>
        </authorList>
    </citation>
    <scope>NUCLEOTIDE SEQUENCE [LARGE SCALE GENOMIC DNA]</scope>
    <source>
        <strain evidence="2">KH87</strain>
    </source>
</reference>
<sequence length="140" mass="15467">MPIVYWTLLILLLLTGCDNGQARSEKPLILTETASWQLSLSNADAPVETPLQLTLTTVLSDNKVPAAIEADIVGISMYMGKIPLRFTAATGTDDTERLYKAEFLLGACSEPNMQWQLNINIRYNDGTVDTLSSKFTSSWH</sequence>
<dbReference type="Proteomes" id="UP000242258">
    <property type="component" value="Unassembled WGS sequence"/>
</dbReference>
<name>A0A1E7Q6E9_9GAMM</name>
<dbReference type="OrthoDB" id="6238758at2"/>
<accession>A0A1E7Q6E9</accession>
<dbReference type="AlphaFoldDB" id="A0A1E7Q6E9"/>
<dbReference type="RefSeq" id="WP_070049325.1">
    <property type="nucleotide sequence ID" value="NZ_CBCSDO010000004.1"/>
</dbReference>
<protein>
    <submittedName>
        <fullName evidence="1">Uncharacterized protein</fullName>
    </submittedName>
</protein>
<evidence type="ECO:0000313" key="2">
    <source>
        <dbReference type="Proteomes" id="UP000242258"/>
    </source>
</evidence>
<organism evidence="1 2">
    <name type="scientific">Rheinheimera salexigens</name>
    <dbReference type="NCBI Taxonomy" id="1628148"/>
    <lineage>
        <taxon>Bacteria</taxon>
        <taxon>Pseudomonadati</taxon>
        <taxon>Pseudomonadota</taxon>
        <taxon>Gammaproteobacteria</taxon>
        <taxon>Chromatiales</taxon>
        <taxon>Chromatiaceae</taxon>
        <taxon>Rheinheimera</taxon>
    </lineage>
</organism>
<proteinExistence type="predicted"/>
<evidence type="ECO:0000313" key="1">
    <source>
        <dbReference type="EMBL" id="OEY69755.1"/>
    </source>
</evidence>
<dbReference type="EMBL" id="MKEK01000001">
    <property type="protein sequence ID" value="OEY69755.1"/>
    <property type="molecule type" value="Genomic_DNA"/>
</dbReference>